<name>A0ABW3XUG3_9ACTN</name>
<dbReference type="RefSeq" id="WP_381243098.1">
    <property type="nucleotide sequence ID" value="NZ_JBHSKH010000150.1"/>
</dbReference>
<keyword evidence="2" id="KW-1185">Reference proteome</keyword>
<protein>
    <submittedName>
        <fullName evidence="1">Uncharacterized protein</fullName>
    </submittedName>
</protein>
<dbReference type="EMBL" id="JBHTMM010000107">
    <property type="protein sequence ID" value="MFD1312184.1"/>
    <property type="molecule type" value="Genomic_DNA"/>
</dbReference>
<gene>
    <name evidence="1" type="ORF">ACFQ5X_41130</name>
</gene>
<organism evidence="1 2">
    <name type="scientific">Streptomyces kaempferi</name>
    <dbReference type="NCBI Taxonomy" id="333725"/>
    <lineage>
        <taxon>Bacteria</taxon>
        <taxon>Bacillati</taxon>
        <taxon>Actinomycetota</taxon>
        <taxon>Actinomycetes</taxon>
        <taxon>Kitasatosporales</taxon>
        <taxon>Streptomycetaceae</taxon>
        <taxon>Streptomyces</taxon>
    </lineage>
</organism>
<sequence length="61" mass="6532">MGKEFAFSETVAGCRLQDSVRLFLRFRVDYGRVSTTIVDTSAGFVTDVGASVIRALASAAD</sequence>
<comment type="caution">
    <text evidence="1">The sequence shown here is derived from an EMBL/GenBank/DDBJ whole genome shotgun (WGS) entry which is preliminary data.</text>
</comment>
<proteinExistence type="predicted"/>
<evidence type="ECO:0000313" key="1">
    <source>
        <dbReference type="EMBL" id="MFD1312184.1"/>
    </source>
</evidence>
<accession>A0ABW3XUG3</accession>
<reference evidence="2" key="1">
    <citation type="journal article" date="2019" name="Int. J. Syst. Evol. Microbiol.">
        <title>The Global Catalogue of Microorganisms (GCM) 10K type strain sequencing project: providing services to taxonomists for standard genome sequencing and annotation.</title>
        <authorList>
            <consortium name="The Broad Institute Genomics Platform"/>
            <consortium name="The Broad Institute Genome Sequencing Center for Infectious Disease"/>
            <person name="Wu L."/>
            <person name="Ma J."/>
        </authorList>
    </citation>
    <scope>NUCLEOTIDE SEQUENCE [LARGE SCALE GENOMIC DNA]</scope>
    <source>
        <strain evidence="2">CGMCC 4.7020</strain>
    </source>
</reference>
<evidence type="ECO:0000313" key="2">
    <source>
        <dbReference type="Proteomes" id="UP001597058"/>
    </source>
</evidence>
<dbReference type="Proteomes" id="UP001597058">
    <property type="component" value="Unassembled WGS sequence"/>
</dbReference>